<dbReference type="SUPFAM" id="SSF50998">
    <property type="entry name" value="Quinoprotein alcohol dehydrogenase-like"/>
    <property type="match status" value="1"/>
</dbReference>
<dbReference type="Gene3D" id="2.130.10.10">
    <property type="entry name" value="YVTN repeat-like/Quinoprotein amine dehydrogenase"/>
    <property type="match status" value="1"/>
</dbReference>
<reference evidence="4" key="1">
    <citation type="submission" date="2021-01" db="EMBL/GenBank/DDBJ databases">
        <authorList>
            <person name="Kaushik A."/>
        </authorList>
    </citation>
    <scope>NUCLEOTIDE SEQUENCE</scope>
    <source>
        <strain evidence="4">AG4-R118</strain>
    </source>
</reference>
<dbReference type="PANTHER" id="PTHR19879:SF9">
    <property type="entry name" value="TRANSCRIPTION INITIATION FACTOR TFIID SUBUNIT 5"/>
    <property type="match status" value="1"/>
</dbReference>
<dbReference type="PANTHER" id="PTHR19879">
    <property type="entry name" value="TRANSCRIPTION INITIATION FACTOR TFIID"/>
    <property type="match status" value="1"/>
</dbReference>
<evidence type="ECO:0000256" key="2">
    <source>
        <dbReference type="SAM" id="Coils"/>
    </source>
</evidence>
<protein>
    <submittedName>
        <fullName evidence="4">Uncharacterized protein</fullName>
    </submittedName>
</protein>
<dbReference type="SMART" id="SM00320">
    <property type="entry name" value="WD40"/>
    <property type="match status" value="2"/>
</dbReference>
<dbReference type="PROSITE" id="PS50082">
    <property type="entry name" value="WD_REPEATS_2"/>
    <property type="match status" value="2"/>
</dbReference>
<feature type="repeat" description="WD" evidence="1">
    <location>
        <begin position="555"/>
        <end position="589"/>
    </location>
</feature>
<evidence type="ECO:0000313" key="4">
    <source>
        <dbReference type="EMBL" id="CAE6466445.1"/>
    </source>
</evidence>
<feature type="region of interest" description="Disordered" evidence="3">
    <location>
        <begin position="1"/>
        <end position="31"/>
    </location>
</feature>
<evidence type="ECO:0000256" key="3">
    <source>
        <dbReference type="SAM" id="MobiDB-lite"/>
    </source>
</evidence>
<dbReference type="EMBL" id="CAJMWX010001084">
    <property type="protein sequence ID" value="CAE6466445.1"/>
    <property type="molecule type" value="Genomic_DNA"/>
</dbReference>
<dbReference type="AlphaFoldDB" id="A0A8H3BXS2"/>
<organism evidence="4 5">
    <name type="scientific">Rhizoctonia solani</name>
    <dbReference type="NCBI Taxonomy" id="456999"/>
    <lineage>
        <taxon>Eukaryota</taxon>
        <taxon>Fungi</taxon>
        <taxon>Dikarya</taxon>
        <taxon>Basidiomycota</taxon>
        <taxon>Agaricomycotina</taxon>
        <taxon>Agaricomycetes</taxon>
        <taxon>Cantharellales</taxon>
        <taxon>Ceratobasidiaceae</taxon>
        <taxon>Rhizoctonia</taxon>
    </lineage>
</organism>
<dbReference type="InterPro" id="IPR011047">
    <property type="entry name" value="Quinoprotein_ADH-like_sf"/>
</dbReference>
<dbReference type="Pfam" id="PF00400">
    <property type="entry name" value="WD40"/>
    <property type="match status" value="2"/>
</dbReference>
<dbReference type="PROSITE" id="PS50294">
    <property type="entry name" value="WD_REPEATS_REGION"/>
    <property type="match status" value="1"/>
</dbReference>
<name>A0A8H3BXS2_9AGAM</name>
<proteinExistence type="predicted"/>
<comment type="caution">
    <text evidence="4">The sequence shown here is derived from an EMBL/GenBank/DDBJ whole genome shotgun (WGS) entry which is preliminary data.</text>
</comment>
<dbReference type="Proteomes" id="UP000663888">
    <property type="component" value="Unassembled WGS sequence"/>
</dbReference>
<evidence type="ECO:0000313" key="5">
    <source>
        <dbReference type="Proteomes" id="UP000663888"/>
    </source>
</evidence>
<feature type="repeat" description="WD" evidence="1">
    <location>
        <begin position="591"/>
        <end position="619"/>
    </location>
</feature>
<dbReference type="InterPro" id="IPR015943">
    <property type="entry name" value="WD40/YVTN_repeat-like_dom_sf"/>
</dbReference>
<feature type="coiled-coil region" evidence="2">
    <location>
        <begin position="94"/>
        <end position="125"/>
    </location>
</feature>
<feature type="compositionally biased region" description="Polar residues" evidence="3">
    <location>
        <begin position="21"/>
        <end position="31"/>
    </location>
</feature>
<dbReference type="InterPro" id="IPR001680">
    <property type="entry name" value="WD40_rpt"/>
</dbReference>
<keyword evidence="1" id="KW-0853">WD repeat</keyword>
<accession>A0A8H3BXS2</accession>
<evidence type="ECO:0000256" key="1">
    <source>
        <dbReference type="PROSITE-ProRule" id="PRU00221"/>
    </source>
</evidence>
<keyword evidence="2" id="KW-0175">Coiled coil</keyword>
<gene>
    <name evidence="4" type="ORF">RDB_LOCUS99293</name>
</gene>
<sequence length="649" mass="72624">MPPDAPPPPKRRKLTVAPKETTGSSSSIGNPTIANQFQVSQAATAQSGNPGRYRGYALARVPFHLFNLRLALYRHALKYLKCVFTSRKAGYYDSQHLEQQASIHREEYEALAMELEAVANFLQQHLNITRSSRILGVMSSVSRAIEKEVKLICEIRDGSHSRRIIHASKDEEVLVRVYRRVNELFSRLQVDRDWYGHMEHCKRTLGDDPDAKSVYLMNGMAGTGKTAIACSLAKLLEDDGRLELYLQEELACIEPSQSQITLLAKLAGNLFIFAATAVRYIRPEGLAVHSTERLNTILDNKFLPGSKRLAGIDSLYSTILASALENDDLEKQEIKRIYNILWTAVCIQEPVTIGTLAALAGLESADHASTSLESLRSVLHVSEHTGLVCILHASFPDYIFHCERSGRFFSDKGEKHRLLAHQCFKVMEQQLRFNICNLQTSYLFDHAVADLQERIESNIPAPLEYACQHWANHLCLAPVKHELCDALYAFLITKLLFWMEVLNLKQYHMTGLHALPNAQRWIAGTDAFHAFYDLPLFIHDATIFVTRFFVAQRLLRSVKFSPDGIKVASGSDDGSVCIWDPTTGALMLGPLEGYADIIWSIDFSPDSKLLVSGSNDGTLCGAFFRSVFRLVATLSIVALKTTLYASGML</sequence>